<dbReference type="RefSeq" id="WP_139169235.1">
    <property type="nucleotide sequence ID" value="NZ_FNLC01000001.1"/>
</dbReference>
<protein>
    <submittedName>
        <fullName evidence="1">Uncharacterized protein</fullName>
    </submittedName>
</protein>
<accession>A0A1H1AL32</accession>
<organism evidence="1 2">
    <name type="scientific">Natronobacterium texcoconense</name>
    <dbReference type="NCBI Taxonomy" id="1095778"/>
    <lineage>
        <taxon>Archaea</taxon>
        <taxon>Methanobacteriati</taxon>
        <taxon>Methanobacteriota</taxon>
        <taxon>Stenosarchaea group</taxon>
        <taxon>Halobacteria</taxon>
        <taxon>Halobacteriales</taxon>
        <taxon>Natrialbaceae</taxon>
        <taxon>Natronobacterium</taxon>
    </lineage>
</organism>
<reference evidence="2" key="1">
    <citation type="submission" date="2016-10" db="EMBL/GenBank/DDBJ databases">
        <authorList>
            <person name="Varghese N."/>
            <person name="Submissions S."/>
        </authorList>
    </citation>
    <scope>NUCLEOTIDE SEQUENCE [LARGE SCALE GENOMIC DNA]</scope>
    <source>
        <strain evidence="2">DSM 24767</strain>
    </source>
</reference>
<proteinExistence type="predicted"/>
<sequence length="60" mass="6763">MGETTVRIRDGNYQKIGAADSTPVSCFTDALVQVKLYEVELAARSPSNWRIEDTAFTRPW</sequence>
<evidence type="ECO:0000313" key="2">
    <source>
        <dbReference type="Proteomes" id="UP000198848"/>
    </source>
</evidence>
<name>A0A1H1AL32_NATTX</name>
<gene>
    <name evidence="1" type="ORF">SAMN04489842_0730</name>
</gene>
<dbReference type="AlphaFoldDB" id="A0A1H1AL32"/>
<dbReference type="Proteomes" id="UP000198848">
    <property type="component" value="Unassembled WGS sequence"/>
</dbReference>
<dbReference type="EMBL" id="FNLC01000001">
    <property type="protein sequence ID" value="SDQ40369.1"/>
    <property type="molecule type" value="Genomic_DNA"/>
</dbReference>
<dbReference type="STRING" id="1095778.SAMN04489842_0730"/>
<keyword evidence="2" id="KW-1185">Reference proteome</keyword>
<evidence type="ECO:0000313" key="1">
    <source>
        <dbReference type="EMBL" id="SDQ40369.1"/>
    </source>
</evidence>